<dbReference type="AlphaFoldDB" id="A0A9K3DJ73"/>
<dbReference type="PANTHER" id="PTHR33018">
    <property type="entry name" value="OS10G0338966 PROTEIN-RELATED"/>
    <property type="match status" value="1"/>
</dbReference>
<dbReference type="PANTHER" id="PTHR33018:SF35">
    <property type="entry name" value="ULP1 PROTEASE FAMILY CATALYTIC DOMAIN, PAPAIN-LIKE CYSTEINE PEPTIDASE SUPERFAMILY"/>
    <property type="match status" value="1"/>
</dbReference>
<gene>
    <name evidence="2" type="ORF">HanXRQr2_Chr17g0805251</name>
</gene>
<dbReference type="Gramene" id="mRNA:HanXRQr2_Chr17g0805251">
    <property type="protein sequence ID" value="mRNA:HanXRQr2_Chr17g0805251"/>
    <property type="gene ID" value="HanXRQr2_Chr17g0805251"/>
</dbReference>
<dbReference type="Proteomes" id="UP000215914">
    <property type="component" value="Unassembled WGS sequence"/>
</dbReference>
<feature type="domain" description="DUF8039" evidence="1">
    <location>
        <begin position="5"/>
        <end position="93"/>
    </location>
</feature>
<proteinExistence type="predicted"/>
<evidence type="ECO:0000313" key="3">
    <source>
        <dbReference type="Proteomes" id="UP000215914"/>
    </source>
</evidence>
<comment type="caution">
    <text evidence="2">The sequence shown here is derived from an EMBL/GenBank/DDBJ whole genome shotgun (WGS) entry which is preliminary data.</text>
</comment>
<dbReference type="EMBL" id="MNCJ02000332">
    <property type="protein sequence ID" value="KAF5755659.1"/>
    <property type="molecule type" value="Genomic_DNA"/>
</dbReference>
<evidence type="ECO:0000313" key="2">
    <source>
        <dbReference type="EMBL" id="KAF5755659.1"/>
    </source>
</evidence>
<evidence type="ECO:0000259" key="1">
    <source>
        <dbReference type="Pfam" id="PF26133"/>
    </source>
</evidence>
<name>A0A9K3DJ73_HELAN</name>
<sequence>MFYPPIKKLTPCELLFPFQLSDELTVAIGQIWPTSDRFLHGKLIDDGFVKVQVDIVIEGCEKMPMLEVTKTDDIKRVGDMLHSFVQWPWDALKIVNKDKSNRLVSAPRMDLSLSSSSHTGVLPQTQTGDVAATSCYHPRPEIEEDDPNELQMPSLQNIDQMSFMNMLMQVQELPEKQMPNTHAPNSDPEFIDPEVPTALERTKTRPRAIQYMVELLSRCVGDNHSILVSSPARMYPQTVQDSILYAKLLQLFSNDWLDISVIHWFAIGYIIDSISREKDQHSYIPTSVIDEAFGFPFLWDMVNLWNEKGCLPQKEIDKLILDLTPQLISRVFPSAQVRGMHDNM</sequence>
<keyword evidence="3" id="KW-1185">Reference proteome</keyword>
<organism evidence="2 3">
    <name type="scientific">Helianthus annuus</name>
    <name type="common">Common sunflower</name>
    <dbReference type="NCBI Taxonomy" id="4232"/>
    <lineage>
        <taxon>Eukaryota</taxon>
        <taxon>Viridiplantae</taxon>
        <taxon>Streptophyta</taxon>
        <taxon>Embryophyta</taxon>
        <taxon>Tracheophyta</taxon>
        <taxon>Spermatophyta</taxon>
        <taxon>Magnoliopsida</taxon>
        <taxon>eudicotyledons</taxon>
        <taxon>Gunneridae</taxon>
        <taxon>Pentapetalae</taxon>
        <taxon>asterids</taxon>
        <taxon>campanulids</taxon>
        <taxon>Asterales</taxon>
        <taxon>Asteraceae</taxon>
        <taxon>Asteroideae</taxon>
        <taxon>Heliantheae alliance</taxon>
        <taxon>Heliantheae</taxon>
        <taxon>Helianthus</taxon>
    </lineage>
</organism>
<reference evidence="2" key="2">
    <citation type="submission" date="2020-06" db="EMBL/GenBank/DDBJ databases">
        <title>Helianthus annuus Genome sequencing and assembly Release 2.</title>
        <authorList>
            <person name="Gouzy J."/>
            <person name="Langlade N."/>
            <person name="Munos S."/>
        </authorList>
    </citation>
    <scope>NUCLEOTIDE SEQUENCE</scope>
    <source>
        <tissue evidence="2">Leaves</tissue>
    </source>
</reference>
<dbReference type="Pfam" id="PF26133">
    <property type="entry name" value="DUF8039"/>
    <property type="match status" value="1"/>
</dbReference>
<protein>
    <recommendedName>
        <fullName evidence="1">DUF8039 domain-containing protein</fullName>
    </recommendedName>
</protein>
<dbReference type="InterPro" id="IPR058352">
    <property type="entry name" value="DUF8039"/>
</dbReference>
<accession>A0A9K3DJ73</accession>
<reference evidence="2" key="1">
    <citation type="journal article" date="2017" name="Nature">
        <title>The sunflower genome provides insights into oil metabolism, flowering and Asterid evolution.</title>
        <authorList>
            <person name="Badouin H."/>
            <person name="Gouzy J."/>
            <person name="Grassa C.J."/>
            <person name="Murat F."/>
            <person name="Staton S.E."/>
            <person name="Cottret L."/>
            <person name="Lelandais-Briere C."/>
            <person name="Owens G.L."/>
            <person name="Carrere S."/>
            <person name="Mayjonade B."/>
            <person name="Legrand L."/>
            <person name="Gill N."/>
            <person name="Kane N.C."/>
            <person name="Bowers J.E."/>
            <person name="Hubner S."/>
            <person name="Bellec A."/>
            <person name="Berard A."/>
            <person name="Berges H."/>
            <person name="Blanchet N."/>
            <person name="Boniface M.C."/>
            <person name="Brunel D."/>
            <person name="Catrice O."/>
            <person name="Chaidir N."/>
            <person name="Claudel C."/>
            <person name="Donnadieu C."/>
            <person name="Faraut T."/>
            <person name="Fievet G."/>
            <person name="Helmstetter N."/>
            <person name="King M."/>
            <person name="Knapp S.J."/>
            <person name="Lai Z."/>
            <person name="Le Paslier M.C."/>
            <person name="Lippi Y."/>
            <person name="Lorenzon L."/>
            <person name="Mandel J.R."/>
            <person name="Marage G."/>
            <person name="Marchand G."/>
            <person name="Marquand E."/>
            <person name="Bret-Mestries E."/>
            <person name="Morien E."/>
            <person name="Nambeesan S."/>
            <person name="Nguyen T."/>
            <person name="Pegot-Espagnet P."/>
            <person name="Pouilly N."/>
            <person name="Raftis F."/>
            <person name="Sallet E."/>
            <person name="Schiex T."/>
            <person name="Thomas J."/>
            <person name="Vandecasteele C."/>
            <person name="Vares D."/>
            <person name="Vear F."/>
            <person name="Vautrin S."/>
            <person name="Crespi M."/>
            <person name="Mangin B."/>
            <person name="Burke J.M."/>
            <person name="Salse J."/>
            <person name="Munos S."/>
            <person name="Vincourt P."/>
            <person name="Rieseberg L.H."/>
            <person name="Langlade N.B."/>
        </authorList>
    </citation>
    <scope>NUCLEOTIDE SEQUENCE</scope>
    <source>
        <tissue evidence="2">Leaves</tissue>
    </source>
</reference>